<gene>
    <name evidence="1" type="ORF">GCM10007933_24140</name>
</gene>
<dbReference type="Proteomes" id="UP001157167">
    <property type="component" value="Unassembled WGS sequence"/>
</dbReference>
<name>A0ABQ6FBI4_9RHOO</name>
<evidence type="ECO:0008006" key="3">
    <source>
        <dbReference type="Google" id="ProtNLM"/>
    </source>
</evidence>
<dbReference type="EMBL" id="BSPX01000035">
    <property type="protein sequence ID" value="GLT22953.1"/>
    <property type="molecule type" value="Genomic_DNA"/>
</dbReference>
<evidence type="ECO:0000313" key="1">
    <source>
        <dbReference type="EMBL" id="GLT22953.1"/>
    </source>
</evidence>
<sequence length="271" mass="29712">MNIAPLTANELLAALALPSSALVQQRIPKKMLAENGAATSADRKLVQDGIDELAWHAALKPSNVGIPAYEDELRSYLEVTVLVARLRTEVVATDQHRSPQAPAAVSTNVRRVAELIHRAVPYPTVLLLEHGHQLVASVVHVRWAQREAGKTVLDGDSISVPIKPGPECRAFLEAMALGRQPRFHLKALYQGWFDTLSAWQAVEQTGQFRTSESPARAAERRAALRACTELDVRIATARNAAAKEKQIARQVAVNLEIKALLAERQRVAQDL</sequence>
<protein>
    <recommendedName>
        <fullName evidence="3">DUF4391 domain-containing protein</fullName>
    </recommendedName>
</protein>
<reference evidence="2" key="1">
    <citation type="journal article" date="2019" name="Int. J. Syst. Evol. Microbiol.">
        <title>The Global Catalogue of Microorganisms (GCM) 10K type strain sequencing project: providing services to taxonomists for standard genome sequencing and annotation.</title>
        <authorList>
            <consortium name="The Broad Institute Genomics Platform"/>
            <consortium name="The Broad Institute Genome Sequencing Center for Infectious Disease"/>
            <person name="Wu L."/>
            <person name="Ma J."/>
        </authorList>
    </citation>
    <scope>NUCLEOTIDE SEQUENCE [LARGE SCALE GENOMIC DNA]</scope>
    <source>
        <strain evidence="2">NBRC 102407</strain>
    </source>
</reference>
<comment type="caution">
    <text evidence="1">The sequence shown here is derived from an EMBL/GenBank/DDBJ whole genome shotgun (WGS) entry which is preliminary data.</text>
</comment>
<proteinExistence type="predicted"/>
<accession>A0ABQ6FBI4</accession>
<evidence type="ECO:0000313" key="2">
    <source>
        <dbReference type="Proteomes" id="UP001157167"/>
    </source>
</evidence>
<dbReference type="Pfam" id="PF14335">
    <property type="entry name" value="DUF4391"/>
    <property type="match status" value="1"/>
</dbReference>
<organism evidence="1 2">
    <name type="scientific">Zoogloea oryzae</name>
    <dbReference type="NCBI Taxonomy" id="310767"/>
    <lineage>
        <taxon>Bacteria</taxon>
        <taxon>Pseudomonadati</taxon>
        <taxon>Pseudomonadota</taxon>
        <taxon>Betaproteobacteria</taxon>
        <taxon>Rhodocyclales</taxon>
        <taxon>Zoogloeaceae</taxon>
        <taxon>Zoogloea</taxon>
    </lineage>
</organism>
<dbReference type="InterPro" id="IPR025503">
    <property type="entry name" value="DUF4391"/>
</dbReference>
<keyword evidence="2" id="KW-1185">Reference proteome</keyword>
<dbReference type="RefSeq" id="WP_284188215.1">
    <property type="nucleotide sequence ID" value="NZ_BSPX01000035.1"/>
</dbReference>